<dbReference type="Pfam" id="PF13131">
    <property type="entry name" value="DUF3951"/>
    <property type="match status" value="1"/>
</dbReference>
<accession>A0ABU5KNF0</accession>
<dbReference type="Proteomes" id="UP001292084">
    <property type="component" value="Unassembled WGS sequence"/>
</dbReference>
<reference evidence="2 3" key="1">
    <citation type="submission" date="2023-12" db="EMBL/GenBank/DDBJ databases">
        <title>Jeotgalibacillus haloalkaliphilus sp. nov., a novel salt-tolerant bacteria, isolated from the estuary of the Fenhe River into the Yellow River.</title>
        <authorList>
            <person name="Li Y."/>
        </authorList>
    </citation>
    <scope>NUCLEOTIDE SEQUENCE [LARGE SCALE GENOMIC DNA]</scope>
    <source>
        <strain evidence="2 3">HH7-29</strain>
    </source>
</reference>
<dbReference type="InterPro" id="IPR025028">
    <property type="entry name" value="DUF3951"/>
</dbReference>
<gene>
    <name evidence="2" type="ORF">UFB30_10635</name>
</gene>
<proteinExistence type="predicted"/>
<protein>
    <submittedName>
        <fullName evidence="2">DUF3951 domain-containing protein</fullName>
    </submittedName>
</protein>
<sequence length="73" mass="8506">MIGVLTTVLLTFVCTIVSVLGYKMFVTKETPTNFYTPFDYIAGQDREEFHEERKEDEQAEEAEAGDNRNTYRF</sequence>
<dbReference type="EMBL" id="JAXQNN010000003">
    <property type="protein sequence ID" value="MDZ5712682.1"/>
    <property type="molecule type" value="Genomic_DNA"/>
</dbReference>
<organism evidence="2 3">
    <name type="scientific">Jeotgalibacillus haloalkalitolerans</name>
    <dbReference type="NCBI Taxonomy" id="3104292"/>
    <lineage>
        <taxon>Bacteria</taxon>
        <taxon>Bacillati</taxon>
        <taxon>Bacillota</taxon>
        <taxon>Bacilli</taxon>
        <taxon>Bacillales</taxon>
        <taxon>Caryophanaceae</taxon>
        <taxon>Jeotgalibacillus</taxon>
    </lineage>
</organism>
<evidence type="ECO:0000256" key="1">
    <source>
        <dbReference type="SAM" id="MobiDB-lite"/>
    </source>
</evidence>
<name>A0ABU5KNF0_9BACL</name>
<keyword evidence="3" id="KW-1185">Reference proteome</keyword>
<comment type="caution">
    <text evidence="2">The sequence shown here is derived from an EMBL/GenBank/DDBJ whole genome shotgun (WGS) entry which is preliminary data.</text>
</comment>
<evidence type="ECO:0000313" key="2">
    <source>
        <dbReference type="EMBL" id="MDZ5712682.1"/>
    </source>
</evidence>
<evidence type="ECO:0000313" key="3">
    <source>
        <dbReference type="Proteomes" id="UP001292084"/>
    </source>
</evidence>
<feature type="region of interest" description="Disordered" evidence="1">
    <location>
        <begin position="49"/>
        <end position="73"/>
    </location>
</feature>